<comment type="caution">
    <text evidence="3">The sequence shown here is derived from an EMBL/GenBank/DDBJ whole genome shotgun (WGS) entry which is preliminary data.</text>
</comment>
<proteinExistence type="predicted"/>
<evidence type="ECO:0000313" key="4">
    <source>
        <dbReference type="Proteomes" id="UP000261032"/>
    </source>
</evidence>
<dbReference type="AlphaFoldDB" id="A0A3E3EF72"/>
<reference evidence="2" key="2">
    <citation type="submission" date="2023-01" db="EMBL/GenBank/DDBJ databases">
        <title>Human gut microbiome strain richness.</title>
        <authorList>
            <person name="Chen-Liaw A."/>
        </authorList>
    </citation>
    <scope>NUCLEOTIDE SEQUENCE</scope>
    <source>
        <strain evidence="2">1001217st2_G6_1001217B_191108</strain>
    </source>
</reference>
<evidence type="ECO:0000256" key="1">
    <source>
        <dbReference type="SAM" id="Coils"/>
    </source>
</evidence>
<feature type="coiled-coil region" evidence="1">
    <location>
        <begin position="56"/>
        <end position="83"/>
    </location>
</feature>
<gene>
    <name evidence="3" type="ORF">DXB93_05005</name>
    <name evidence="2" type="ORF">PM738_09445</name>
</gene>
<name>A0A3E3EF72_9FIRM</name>
<keyword evidence="1" id="KW-0175">Coiled coil</keyword>
<dbReference type="EMBL" id="QUSL01000005">
    <property type="protein sequence ID" value="RGD86527.1"/>
    <property type="molecule type" value="Genomic_DNA"/>
</dbReference>
<reference evidence="3 4" key="1">
    <citation type="submission" date="2018-08" db="EMBL/GenBank/DDBJ databases">
        <title>A genome reference for cultivated species of the human gut microbiota.</title>
        <authorList>
            <person name="Zou Y."/>
            <person name="Xue W."/>
            <person name="Luo G."/>
        </authorList>
    </citation>
    <scope>NUCLEOTIDE SEQUENCE [LARGE SCALE GENOMIC DNA]</scope>
    <source>
        <strain evidence="3 4">OM06-4</strain>
    </source>
</reference>
<sequence>MENNQKKEVNEALHAIEETLGHLSRAQDYLSSAGNWGLFDMIGGGFITTMIKHGKMNEAERAMAAARNSIRNLKKELSDVDQLVDVDLNISDFLSFADYFFDGIIADWMVQSKIKDARFQVDKAIRELNRIKNTLLTLAV</sequence>
<protein>
    <submittedName>
        <fullName evidence="3">Uncharacterized protein</fullName>
    </submittedName>
</protein>
<evidence type="ECO:0000313" key="3">
    <source>
        <dbReference type="EMBL" id="RGD86527.1"/>
    </source>
</evidence>
<dbReference type="Proteomes" id="UP001211987">
    <property type="component" value="Unassembled WGS sequence"/>
</dbReference>
<dbReference type="Proteomes" id="UP000261032">
    <property type="component" value="Unassembled WGS sequence"/>
</dbReference>
<evidence type="ECO:0000313" key="2">
    <source>
        <dbReference type="EMBL" id="MDB7084023.1"/>
    </source>
</evidence>
<organism evidence="3 4">
    <name type="scientific">Thomasclavelia ramosa</name>
    <dbReference type="NCBI Taxonomy" id="1547"/>
    <lineage>
        <taxon>Bacteria</taxon>
        <taxon>Bacillati</taxon>
        <taxon>Bacillota</taxon>
        <taxon>Erysipelotrichia</taxon>
        <taxon>Erysipelotrichales</taxon>
        <taxon>Coprobacillaceae</taxon>
        <taxon>Thomasclavelia</taxon>
    </lineage>
</organism>
<dbReference type="GeneID" id="64195520"/>
<dbReference type="RefSeq" id="WP_003537482.1">
    <property type="nucleotide sequence ID" value="NZ_AP031443.1"/>
</dbReference>
<dbReference type="EMBL" id="JAQLKE010000013">
    <property type="protein sequence ID" value="MDB7084023.1"/>
    <property type="molecule type" value="Genomic_DNA"/>
</dbReference>
<accession>A0A3E3EF72</accession>